<dbReference type="PANTHER" id="PTHR13271:SF151">
    <property type="entry name" value="SET DOMAIN-CONTAINING PROTEIN 4"/>
    <property type="match status" value="1"/>
</dbReference>
<dbReference type="Gene3D" id="3.90.1410.10">
    <property type="entry name" value="set domain protein methyltransferase, domain 1"/>
    <property type="match status" value="1"/>
</dbReference>
<dbReference type="AlphaFoldDB" id="A0ABD0YLQ8"/>
<dbReference type="InterPro" id="IPR046341">
    <property type="entry name" value="SET_dom_sf"/>
</dbReference>
<dbReference type="PROSITE" id="PS50280">
    <property type="entry name" value="SET"/>
    <property type="match status" value="1"/>
</dbReference>
<dbReference type="EMBL" id="JBFDAA010000006">
    <property type="protein sequence ID" value="KAL1131464.1"/>
    <property type="molecule type" value="Genomic_DNA"/>
</dbReference>
<protein>
    <recommendedName>
        <fullName evidence="1">SET domain-containing protein</fullName>
    </recommendedName>
</protein>
<dbReference type="CDD" id="cd19177">
    <property type="entry name" value="SET_SETD4"/>
    <property type="match status" value="1"/>
</dbReference>
<dbReference type="GO" id="GO:0008170">
    <property type="term" value="F:N-methyltransferase activity"/>
    <property type="evidence" value="ECO:0007669"/>
    <property type="project" value="UniProtKB-ARBA"/>
</dbReference>
<gene>
    <name evidence="2" type="ORF">AAG570_011081</name>
</gene>
<comment type="caution">
    <text evidence="2">The sequence shown here is derived from an EMBL/GenBank/DDBJ whole genome shotgun (WGS) entry which is preliminary data.</text>
</comment>
<name>A0ABD0YLQ8_9HEMI</name>
<feature type="domain" description="SET" evidence="1">
    <location>
        <begin position="13"/>
        <end position="241"/>
    </location>
</feature>
<sequence>MRWLVANGWCSNFKLSPKIFPDSGRGLMAREPIKAGDTIVKIPSKLLITVSTVSSSGIGHLFDCGQIFSTQQVLAAYLVWEKHLGRGSFWDSYISLLPSSFNSPLFCSEDQLIGFPLFIRNKVNEMKTKLDFLFEDLLIVLSSKVCYHCNRKYSDFYTKNDFMWAWFIVNSRAVYISPSHNNDHTIKLCDDNSLALAPYLDMLNHSDDAKVQAYLLEQDGTYCLRTLVGYRKYEEVFIHYGSHSNLKLYLEYGFVLPENKNDVVSLDFSELLSAISSVFRFNAECSSYKYKMLKSHDMLKNLYLNADGFSWNVKVVIYVLLCPSTVELKSLYRKIFSDGFSPAEVDNIILVGKHLASVKSEEMLGYLRDIESLCSSEPNNESLQLCLDLLNHLSGVLNKCMTVLENSSVI</sequence>
<dbReference type="PANTHER" id="PTHR13271">
    <property type="entry name" value="UNCHARACTERIZED PUTATIVE METHYLTRANSFERASE"/>
    <property type="match status" value="1"/>
</dbReference>
<keyword evidence="3" id="KW-1185">Reference proteome</keyword>
<dbReference type="InterPro" id="IPR044429">
    <property type="entry name" value="SETD4_SET"/>
</dbReference>
<dbReference type="SUPFAM" id="SSF82199">
    <property type="entry name" value="SET domain"/>
    <property type="match status" value="1"/>
</dbReference>
<evidence type="ECO:0000313" key="3">
    <source>
        <dbReference type="Proteomes" id="UP001558652"/>
    </source>
</evidence>
<evidence type="ECO:0000259" key="1">
    <source>
        <dbReference type="PROSITE" id="PS50280"/>
    </source>
</evidence>
<dbReference type="InterPro" id="IPR001214">
    <property type="entry name" value="SET_dom"/>
</dbReference>
<dbReference type="InterPro" id="IPR050600">
    <property type="entry name" value="SETD3_SETD6_MTase"/>
</dbReference>
<reference evidence="2 3" key="1">
    <citation type="submission" date="2024-07" db="EMBL/GenBank/DDBJ databases">
        <title>Chromosome-level genome assembly of the water stick insect Ranatra chinensis (Heteroptera: Nepidae).</title>
        <authorList>
            <person name="Liu X."/>
        </authorList>
    </citation>
    <scope>NUCLEOTIDE SEQUENCE [LARGE SCALE GENOMIC DNA]</scope>
    <source>
        <strain evidence="2">Cailab_2021Rc</strain>
        <tissue evidence="2">Muscle</tissue>
    </source>
</reference>
<evidence type="ECO:0000313" key="2">
    <source>
        <dbReference type="EMBL" id="KAL1131464.1"/>
    </source>
</evidence>
<organism evidence="2 3">
    <name type="scientific">Ranatra chinensis</name>
    <dbReference type="NCBI Taxonomy" id="642074"/>
    <lineage>
        <taxon>Eukaryota</taxon>
        <taxon>Metazoa</taxon>
        <taxon>Ecdysozoa</taxon>
        <taxon>Arthropoda</taxon>
        <taxon>Hexapoda</taxon>
        <taxon>Insecta</taxon>
        <taxon>Pterygota</taxon>
        <taxon>Neoptera</taxon>
        <taxon>Paraneoptera</taxon>
        <taxon>Hemiptera</taxon>
        <taxon>Heteroptera</taxon>
        <taxon>Panheteroptera</taxon>
        <taxon>Nepomorpha</taxon>
        <taxon>Nepidae</taxon>
        <taxon>Ranatrinae</taxon>
        <taxon>Ranatra</taxon>
    </lineage>
</organism>
<accession>A0ABD0YLQ8</accession>
<dbReference type="Pfam" id="PF00856">
    <property type="entry name" value="SET"/>
    <property type="match status" value="1"/>
</dbReference>
<dbReference type="GO" id="GO:0008757">
    <property type="term" value="F:S-adenosylmethionine-dependent methyltransferase activity"/>
    <property type="evidence" value="ECO:0007669"/>
    <property type="project" value="UniProtKB-ARBA"/>
</dbReference>
<dbReference type="Proteomes" id="UP001558652">
    <property type="component" value="Unassembled WGS sequence"/>
</dbReference>
<proteinExistence type="predicted"/>
<dbReference type="GO" id="GO:0008276">
    <property type="term" value="F:protein methyltransferase activity"/>
    <property type="evidence" value="ECO:0007669"/>
    <property type="project" value="UniProtKB-ARBA"/>
</dbReference>